<feature type="compositionally biased region" description="Basic and acidic residues" evidence="1">
    <location>
        <begin position="30"/>
        <end position="39"/>
    </location>
</feature>
<evidence type="ECO:0000313" key="2">
    <source>
        <dbReference type="EMBL" id="EAU82038.2"/>
    </source>
</evidence>
<protein>
    <submittedName>
        <fullName evidence="2">Uncharacterized protein</fullName>
    </submittedName>
</protein>
<dbReference type="RefSeq" id="XP_001839737.2">
    <property type="nucleotide sequence ID" value="XM_001839685.2"/>
</dbReference>
<feature type="region of interest" description="Disordered" evidence="1">
    <location>
        <begin position="30"/>
        <end position="65"/>
    </location>
</feature>
<dbReference type="InParanoid" id="A8P9B8"/>
<comment type="caution">
    <text evidence="2">The sequence shown here is derived from an EMBL/GenBank/DDBJ whole genome shotgun (WGS) entry which is preliminary data.</text>
</comment>
<dbReference type="EMBL" id="AACS02000011">
    <property type="protein sequence ID" value="EAU82038.2"/>
    <property type="molecule type" value="Genomic_DNA"/>
</dbReference>
<evidence type="ECO:0000313" key="3">
    <source>
        <dbReference type="Proteomes" id="UP000001861"/>
    </source>
</evidence>
<name>A8P9B8_COPC7</name>
<organism evidence="2 3">
    <name type="scientific">Coprinopsis cinerea (strain Okayama-7 / 130 / ATCC MYA-4618 / FGSC 9003)</name>
    <name type="common">Inky cap fungus</name>
    <name type="synonym">Hormographiella aspergillata</name>
    <dbReference type="NCBI Taxonomy" id="240176"/>
    <lineage>
        <taxon>Eukaryota</taxon>
        <taxon>Fungi</taxon>
        <taxon>Dikarya</taxon>
        <taxon>Basidiomycota</taxon>
        <taxon>Agaricomycotina</taxon>
        <taxon>Agaricomycetes</taxon>
        <taxon>Agaricomycetidae</taxon>
        <taxon>Agaricales</taxon>
        <taxon>Agaricineae</taxon>
        <taxon>Psathyrellaceae</taxon>
        <taxon>Coprinopsis</taxon>
    </lineage>
</organism>
<reference evidence="2 3" key="1">
    <citation type="journal article" date="2010" name="Proc. Natl. Acad. Sci. U.S.A.">
        <title>Insights into evolution of multicellular fungi from the assembled chromosomes of the mushroom Coprinopsis cinerea (Coprinus cinereus).</title>
        <authorList>
            <person name="Stajich J.E."/>
            <person name="Wilke S.K."/>
            <person name="Ahren D."/>
            <person name="Au C.H."/>
            <person name="Birren B.W."/>
            <person name="Borodovsky M."/>
            <person name="Burns C."/>
            <person name="Canback B."/>
            <person name="Casselton L.A."/>
            <person name="Cheng C.K."/>
            <person name="Deng J."/>
            <person name="Dietrich F.S."/>
            <person name="Fargo D.C."/>
            <person name="Farman M.L."/>
            <person name="Gathman A.C."/>
            <person name="Goldberg J."/>
            <person name="Guigo R."/>
            <person name="Hoegger P.J."/>
            <person name="Hooker J.B."/>
            <person name="Huggins A."/>
            <person name="James T.Y."/>
            <person name="Kamada T."/>
            <person name="Kilaru S."/>
            <person name="Kodira C."/>
            <person name="Kues U."/>
            <person name="Kupfer D."/>
            <person name="Kwan H.S."/>
            <person name="Lomsadze A."/>
            <person name="Li W."/>
            <person name="Lilly W.W."/>
            <person name="Ma L.J."/>
            <person name="Mackey A.J."/>
            <person name="Manning G."/>
            <person name="Martin F."/>
            <person name="Muraguchi H."/>
            <person name="Natvig D.O."/>
            <person name="Palmerini H."/>
            <person name="Ramesh M.A."/>
            <person name="Rehmeyer C.J."/>
            <person name="Roe B.A."/>
            <person name="Shenoy N."/>
            <person name="Stanke M."/>
            <person name="Ter-Hovhannisyan V."/>
            <person name="Tunlid A."/>
            <person name="Velagapudi R."/>
            <person name="Vision T.J."/>
            <person name="Zeng Q."/>
            <person name="Zolan M.E."/>
            <person name="Pukkila P.J."/>
        </authorList>
    </citation>
    <scope>NUCLEOTIDE SEQUENCE [LARGE SCALE GENOMIC DNA]</scope>
    <source>
        <strain evidence="3">Okayama-7 / 130 / ATCC MYA-4618 / FGSC 9003</strain>
    </source>
</reference>
<sequence>MGEEGRGGACADDCRDTTNWLYVATMSERAEVKDPEHSKAAVNSEDPIRAGETPVGHTLNEGPTPPARELFLGFWKLVGTSH</sequence>
<evidence type="ECO:0000256" key="1">
    <source>
        <dbReference type="SAM" id="MobiDB-lite"/>
    </source>
</evidence>
<keyword evidence="3" id="KW-1185">Reference proteome</keyword>
<accession>A8P9B8</accession>
<dbReference type="GeneID" id="6016355"/>
<dbReference type="HOGENOM" id="CLU_2558212_0_0_1"/>
<gene>
    <name evidence="2" type="ORF">CC1G_09640</name>
</gene>
<dbReference type="VEuPathDB" id="FungiDB:CC1G_09640"/>
<dbReference type="AlphaFoldDB" id="A8P9B8"/>
<proteinExistence type="predicted"/>
<dbReference type="Proteomes" id="UP000001861">
    <property type="component" value="Unassembled WGS sequence"/>
</dbReference>
<dbReference type="KEGG" id="cci:CC1G_09640"/>